<feature type="active site" description="Proton donor" evidence="7">
    <location>
        <position position="95"/>
    </location>
</feature>
<comment type="similarity">
    <text evidence="2 7">Belongs to the DMRL synthase family.</text>
</comment>
<comment type="catalytic activity">
    <reaction evidence="6 7">
        <text>(2S)-2-hydroxy-3-oxobutyl phosphate + 5-amino-6-(D-ribitylamino)uracil = 6,7-dimethyl-8-(1-D-ribityl)lumazine + phosphate + 2 H2O + H(+)</text>
        <dbReference type="Rhea" id="RHEA:26152"/>
        <dbReference type="ChEBI" id="CHEBI:15377"/>
        <dbReference type="ChEBI" id="CHEBI:15378"/>
        <dbReference type="ChEBI" id="CHEBI:15934"/>
        <dbReference type="ChEBI" id="CHEBI:43474"/>
        <dbReference type="ChEBI" id="CHEBI:58201"/>
        <dbReference type="ChEBI" id="CHEBI:58830"/>
        <dbReference type="EC" id="2.5.1.78"/>
    </reaction>
</comment>
<dbReference type="InterPro" id="IPR002180">
    <property type="entry name" value="LS/RS"/>
</dbReference>
<dbReference type="GO" id="GO:0009349">
    <property type="term" value="C:riboflavin synthase complex"/>
    <property type="evidence" value="ECO:0007669"/>
    <property type="project" value="UniProtKB-UniRule"/>
</dbReference>
<dbReference type="GO" id="GO:0005829">
    <property type="term" value="C:cytosol"/>
    <property type="evidence" value="ECO:0007669"/>
    <property type="project" value="TreeGrafter"/>
</dbReference>
<evidence type="ECO:0000313" key="9">
    <source>
        <dbReference type="Proteomes" id="UP000295443"/>
    </source>
</evidence>
<dbReference type="EC" id="2.5.1.78" evidence="3 7"/>
<feature type="binding site" evidence="7">
    <location>
        <position position="29"/>
    </location>
    <ligand>
        <name>5-amino-6-(D-ribitylamino)uracil</name>
        <dbReference type="ChEBI" id="CHEBI:15934"/>
    </ligand>
</feature>
<feature type="binding site" evidence="7">
    <location>
        <begin position="87"/>
        <end position="89"/>
    </location>
    <ligand>
        <name>5-amino-6-(D-ribitylamino)uracil</name>
        <dbReference type="ChEBI" id="CHEBI:15934"/>
    </ligand>
</feature>
<accession>A0A4R1BRJ3</accession>
<gene>
    <name evidence="7" type="primary">ribH</name>
    <name evidence="8" type="ORF">EZJ19_00625</name>
</gene>
<evidence type="ECO:0000256" key="7">
    <source>
        <dbReference type="HAMAP-Rule" id="MF_00178"/>
    </source>
</evidence>
<comment type="pathway">
    <text evidence="1 7">Cofactor biosynthesis; riboflavin biosynthesis; riboflavin from 2-hydroxy-3-oxobutyl phosphate and 5-amino-6-(D-ribitylamino)uracil: step 1/2.</text>
</comment>
<dbReference type="SUPFAM" id="SSF52121">
    <property type="entry name" value="Lumazine synthase"/>
    <property type="match status" value="1"/>
</dbReference>
<protein>
    <recommendedName>
        <fullName evidence="3 7">6,7-dimethyl-8-ribityllumazine synthase</fullName>
        <shortName evidence="7">DMRL synthase</shortName>
        <shortName evidence="7">LS</shortName>
        <shortName evidence="7">Lumazine synthase</shortName>
        <ecNumber evidence="3 7">2.5.1.78</ecNumber>
    </recommendedName>
</protein>
<feature type="binding site" evidence="7">
    <location>
        <begin position="63"/>
        <end position="65"/>
    </location>
    <ligand>
        <name>5-amino-6-(D-ribitylamino)uracil</name>
        <dbReference type="ChEBI" id="CHEBI:15934"/>
    </ligand>
</feature>
<evidence type="ECO:0000256" key="2">
    <source>
        <dbReference type="ARBA" id="ARBA00007424"/>
    </source>
</evidence>
<sequence>MAERIVNIAEIEAALDGKGLRIGIAITQWNTEICDGLLSAATATLAKVGVNEQDIVLVTVPGALELPLALQKMARSGKFDALIAIGAVIRGDTYHFEIVSNEMAAGITRVQLDTGVPIGNAVLTTENEHQAVARMTEKGRDVAHCAVHMARLLSNL</sequence>
<dbReference type="UniPathway" id="UPA00275">
    <property type="reaction ID" value="UER00404"/>
</dbReference>
<dbReference type="EMBL" id="SJZB01000002">
    <property type="protein sequence ID" value="TCJ20228.1"/>
    <property type="molecule type" value="Genomic_DNA"/>
</dbReference>
<feature type="binding site" evidence="7">
    <location>
        <position position="120"/>
    </location>
    <ligand>
        <name>5-amino-6-(D-ribitylamino)uracil</name>
        <dbReference type="ChEBI" id="CHEBI:15934"/>
    </ligand>
</feature>
<dbReference type="OrthoDB" id="9809709at2"/>
<dbReference type="GO" id="GO:0009231">
    <property type="term" value="P:riboflavin biosynthetic process"/>
    <property type="evidence" value="ECO:0007669"/>
    <property type="project" value="UniProtKB-UniRule"/>
</dbReference>
<feature type="binding site" evidence="7">
    <location>
        <begin position="92"/>
        <end position="93"/>
    </location>
    <ligand>
        <name>(2S)-2-hydroxy-3-oxobutyl phosphate</name>
        <dbReference type="ChEBI" id="CHEBI:58830"/>
    </ligand>
</feature>
<proteinExistence type="inferred from homology"/>
<keyword evidence="5 7" id="KW-0808">Transferase</keyword>
<dbReference type="HAMAP" id="MF_00178">
    <property type="entry name" value="Lumazine_synth"/>
    <property type="match status" value="1"/>
</dbReference>
<dbReference type="PANTHER" id="PTHR21058">
    <property type="entry name" value="6,7-DIMETHYL-8-RIBITYLLUMAZINE SYNTHASE DMRL SYNTHASE LUMAZINE SYNTHASE"/>
    <property type="match status" value="1"/>
</dbReference>
<dbReference type="Gene3D" id="3.40.50.960">
    <property type="entry name" value="Lumazine/riboflavin synthase"/>
    <property type="match status" value="1"/>
</dbReference>
<dbReference type="CDD" id="cd09209">
    <property type="entry name" value="Lumazine_synthase-I"/>
    <property type="match status" value="1"/>
</dbReference>
<dbReference type="RefSeq" id="WP_131444376.1">
    <property type="nucleotide sequence ID" value="NZ_SJZB01000002.1"/>
</dbReference>
<dbReference type="Proteomes" id="UP000295443">
    <property type="component" value="Unassembled WGS sequence"/>
</dbReference>
<keyword evidence="9" id="KW-1185">Reference proteome</keyword>
<evidence type="ECO:0000256" key="6">
    <source>
        <dbReference type="ARBA" id="ARBA00048785"/>
    </source>
</evidence>
<evidence type="ECO:0000256" key="3">
    <source>
        <dbReference type="ARBA" id="ARBA00012664"/>
    </source>
</evidence>
<dbReference type="GO" id="GO:0000906">
    <property type="term" value="F:6,7-dimethyl-8-ribityllumazine synthase activity"/>
    <property type="evidence" value="ECO:0007669"/>
    <property type="project" value="UniProtKB-UniRule"/>
</dbReference>
<dbReference type="AlphaFoldDB" id="A0A4R1BRJ3"/>
<dbReference type="PANTHER" id="PTHR21058:SF0">
    <property type="entry name" value="6,7-DIMETHYL-8-RIBITYLLUMAZINE SYNTHASE"/>
    <property type="match status" value="1"/>
</dbReference>
<reference evidence="8 9" key="1">
    <citation type="submission" date="2019-03" db="EMBL/GenBank/DDBJ databases">
        <title>Genome sequence of Thiobacillaceae bacterium LSR1, a sulfur-oxidizing bacterium isolated from freshwater sediment.</title>
        <authorList>
            <person name="Li S."/>
        </authorList>
    </citation>
    <scope>NUCLEOTIDE SEQUENCE [LARGE SCALE GENOMIC DNA]</scope>
    <source>
        <strain evidence="8 9">LSR1</strain>
    </source>
</reference>
<keyword evidence="4 7" id="KW-0686">Riboflavin biosynthesis</keyword>
<dbReference type="InterPro" id="IPR034964">
    <property type="entry name" value="LS"/>
</dbReference>
<feature type="binding site" evidence="7">
    <location>
        <position position="134"/>
    </location>
    <ligand>
        <name>(2S)-2-hydroxy-3-oxobutyl phosphate</name>
        <dbReference type="ChEBI" id="CHEBI:58830"/>
    </ligand>
</feature>
<comment type="caution">
    <text evidence="8">The sequence shown here is derived from an EMBL/GenBank/DDBJ whole genome shotgun (WGS) entry which is preliminary data.</text>
</comment>
<dbReference type="NCBIfam" id="TIGR00114">
    <property type="entry name" value="lumazine-synth"/>
    <property type="match status" value="1"/>
</dbReference>
<evidence type="ECO:0000313" key="8">
    <source>
        <dbReference type="EMBL" id="TCJ20228.1"/>
    </source>
</evidence>
<comment type="function">
    <text evidence="7">Catalyzes the formation of 6,7-dimethyl-8-ribityllumazine by condensation of 5-amino-6-(D-ribitylamino)uracil with 3,4-dihydroxy-2-butanone 4-phosphate. This is the penultimate step in the biosynthesis of riboflavin.</text>
</comment>
<dbReference type="InterPro" id="IPR036467">
    <property type="entry name" value="LS/RS_sf"/>
</dbReference>
<name>A0A4R1BRJ3_9PROT</name>
<organism evidence="8 9">
    <name type="scientific">Parasulfuritortus cantonensis</name>
    <dbReference type="NCBI Taxonomy" id="2528202"/>
    <lineage>
        <taxon>Bacteria</taxon>
        <taxon>Pseudomonadati</taxon>
        <taxon>Pseudomonadota</taxon>
        <taxon>Betaproteobacteria</taxon>
        <taxon>Nitrosomonadales</taxon>
        <taxon>Thiobacillaceae</taxon>
        <taxon>Parasulfuritortus</taxon>
    </lineage>
</organism>
<evidence type="ECO:0000256" key="1">
    <source>
        <dbReference type="ARBA" id="ARBA00004917"/>
    </source>
</evidence>
<evidence type="ECO:0000256" key="4">
    <source>
        <dbReference type="ARBA" id="ARBA00022619"/>
    </source>
</evidence>
<evidence type="ECO:0000256" key="5">
    <source>
        <dbReference type="ARBA" id="ARBA00022679"/>
    </source>
</evidence>
<dbReference type="Pfam" id="PF00885">
    <property type="entry name" value="DMRL_synthase"/>
    <property type="match status" value="1"/>
</dbReference>